<protein>
    <submittedName>
        <fullName evidence="1">Uncharacterized protein</fullName>
    </submittedName>
</protein>
<evidence type="ECO:0000313" key="1">
    <source>
        <dbReference type="EMBL" id="KAG1274545.1"/>
    </source>
</evidence>
<name>A0A9P6WS66_RHIOR</name>
<dbReference type="EMBL" id="JAANQT010011125">
    <property type="protein sequence ID" value="KAG1274545.1"/>
    <property type="molecule type" value="Genomic_DNA"/>
</dbReference>
<organism evidence="1 2">
    <name type="scientific">Rhizopus oryzae</name>
    <name type="common">Mucormycosis agent</name>
    <name type="synonym">Rhizopus arrhizus var. delemar</name>
    <dbReference type="NCBI Taxonomy" id="64495"/>
    <lineage>
        <taxon>Eukaryota</taxon>
        <taxon>Fungi</taxon>
        <taxon>Fungi incertae sedis</taxon>
        <taxon>Mucoromycota</taxon>
        <taxon>Mucoromycotina</taxon>
        <taxon>Mucoromycetes</taxon>
        <taxon>Mucorales</taxon>
        <taxon>Mucorineae</taxon>
        <taxon>Rhizopodaceae</taxon>
        <taxon>Rhizopus</taxon>
    </lineage>
</organism>
<sequence length="123" mass="13461">MHVAMEGLVGVDELLVFAIGMADPLQVDAGLQALVQHRVGPLRQQVHDLQFQGLAQEMGLPGGRDIDAADDGGVLRIDLDQRFFGQAHEGVADGRLAQSVGFRQRDARYRGARGEFQRHDLFA</sequence>
<accession>A0A9P6WS66</accession>
<proteinExistence type="predicted"/>
<gene>
    <name evidence="1" type="ORF">G6F64_015101</name>
</gene>
<evidence type="ECO:0000313" key="2">
    <source>
        <dbReference type="Proteomes" id="UP000716291"/>
    </source>
</evidence>
<dbReference type="Proteomes" id="UP000716291">
    <property type="component" value="Unassembled WGS sequence"/>
</dbReference>
<keyword evidence="2" id="KW-1185">Reference proteome</keyword>
<dbReference type="AlphaFoldDB" id="A0A9P6WS66"/>
<comment type="caution">
    <text evidence="1">The sequence shown here is derived from an EMBL/GenBank/DDBJ whole genome shotgun (WGS) entry which is preliminary data.</text>
</comment>
<reference evidence="1" key="1">
    <citation type="journal article" date="2020" name="Microb. Genom.">
        <title>Genetic diversity of clinical and environmental Mucorales isolates obtained from an investigation of mucormycosis cases among solid organ transplant recipients.</title>
        <authorList>
            <person name="Nguyen M.H."/>
            <person name="Kaul D."/>
            <person name="Muto C."/>
            <person name="Cheng S.J."/>
            <person name="Richter R.A."/>
            <person name="Bruno V.M."/>
            <person name="Liu G."/>
            <person name="Beyhan S."/>
            <person name="Sundermann A.J."/>
            <person name="Mounaud S."/>
            <person name="Pasculle A.W."/>
            <person name="Nierman W.C."/>
            <person name="Driscoll E."/>
            <person name="Cumbie R."/>
            <person name="Clancy C.J."/>
            <person name="Dupont C.L."/>
        </authorList>
    </citation>
    <scope>NUCLEOTIDE SEQUENCE</scope>
    <source>
        <strain evidence="1">GL11</strain>
    </source>
</reference>